<evidence type="ECO:0000313" key="5">
    <source>
        <dbReference type="EMBL" id="ETP46482.1"/>
    </source>
</evidence>
<evidence type="ECO:0000313" key="6">
    <source>
        <dbReference type="Proteomes" id="UP000018948"/>
    </source>
</evidence>
<dbReference type="Pfam" id="PF13359">
    <property type="entry name" value="DDE_Tnp_4"/>
    <property type="match status" value="1"/>
</dbReference>
<name>W2ZGI8_PHYNI</name>
<organism evidence="5 6">
    <name type="scientific">Phytophthora nicotianae P10297</name>
    <dbReference type="NCBI Taxonomy" id="1317064"/>
    <lineage>
        <taxon>Eukaryota</taxon>
        <taxon>Sar</taxon>
        <taxon>Stramenopiles</taxon>
        <taxon>Oomycota</taxon>
        <taxon>Peronosporomycetes</taxon>
        <taxon>Peronosporales</taxon>
        <taxon>Peronosporaceae</taxon>
        <taxon>Phytophthora</taxon>
    </lineage>
</organism>
<sequence length="333" mass="38515">LDADCQSRRQSVSSVRLDDDIDDIDSPSPIYNQFLREDTQNIAALTNFAPLKFERLWNSIRAHVADHWNVGRGRGNTFRNFPSTRYATDIAFQQSNMPIGQMKERGAYYSAKHHLHGYKVEVSVLPNGLALNCTAHYPGREADIQILRNNHEFHLQHLFKSSMETELADEGPLTTEHPDSSAVLADKGYQGLAAGFRAITTFKKQPLRELTLEQVEINDRIAHDRVLVENYCGRLCTLWAMCSDKYRWDEGNYDMFFSEDGTNYHNYLKRLRVIGHDANIKKLTVQRRYREKRHMRLRRMLVAHVGSRFARQRESDDESERNGRQPSAGWPAC</sequence>
<evidence type="ECO:0000256" key="3">
    <source>
        <dbReference type="SAM" id="MobiDB-lite"/>
    </source>
</evidence>
<dbReference type="InterPro" id="IPR027806">
    <property type="entry name" value="HARBI1_dom"/>
</dbReference>
<evidence type="ECO:0000259" key="4">
    <source>
        <dbReference type="Pfam" id="PF13359"/>
    </source>
</evidence>
<dbReference type="GO" id="GO:0046872">
    <property type="term" value="F:metal ion binding"/>
    <property type="evidence" value="ECO:0007669"/>
    <property type="project" value="UniProtKB-KW"/>
</dbReference>
<reference evidence="5 6" key="1">
    <citation type="submission" date="2013-11" db="EMBL/GenBank/DDBJ databases">
        <title>The Genome Sequence of Phytophthora parasitica P10297.</title>
        <authorList>
            <consortium name="The Broad Institute Genomics Platform"/>
            <person name="Russ C."/>
            <person name="Tyler B."/>
            <person name="Panabieres F."/>
            <person name="Shan W."/>
            <person name="Tripathy S."/>
            <person name="Grunwald N."/>
            <person name="Machado M."/>
            <person name="Johnson C.S."/>
            <person name="Walker B."/>
            <person name="Young S.K."/>
            <person name="Zeng Q."/>
            <person name="Gargeya S."/>
            <person name="Fitzgerald M."/>
            <person name="Haas B."/>
            <person name="Abouelleil A."/>
            <person name="Allen A.W."/>
            <person name="Alvarado L."/>
            <person name="Arachchi H.M."/>
            <person name="Berlin A.M."/>
            <person name="Chapman S.B."/>
            <person name="Gainer-Dewar J."/>
            <person name="Goldberg J."/>
            <person name="Griggs A."/>
            <person name="Gujja S."/>
            <person name="Hansen M."/>
            <person name="Howarth C."/>
            <person name="Imamovic A."/>
            <person name="Ireland A."/>
            <person name="Larimer J."/>
            <person name="McCowan C."/>
            <person name="Murphy C."/>
            <person name="Pearson M."/>
            <person name="Poon T.W."/>
            <person name="Priest M."/>
            <person name="Roberts A."/>
            <person name="Saif S."/>
            <person name="Shea T."/>
            <person name="Sisk P."/>
            <person name="Sykes S."/>
            <person name="Wortman J."/>
            <person name="Nusbaum C."/>
            <person name="Birren B."/>
        </authorList>
    </citation>
    <scope>NUCLEOTIDE SEQUENCE [LARGE SCALE GENOMIC DNA]</scope>
    <source>
        <strain evidence="5 6">P10297</strain>
    </source>
</reference>
<evidence type="ECO:0000256" key="1">
    <source>
        <dbReference type="ARBA" id="ARBA00001968"/>
    </source>
</evidence>
<feature type="region of interest" description="Disordered" evidence="3">
    <location>
        <begin position="311"/>
        <end position="333"/>
    </location>
</feature>
<dbReference type="Proteomes" id="UP000018948">
    <property type="component" value="Unassembled WGS sequence"/>
</dbReference>
<comment type="cofactor">
    <cofactor evidence="1">
        <name>a divalent metal cation</name>
        <dbReference type="ChEBI" id="CHEBI:60240"/>
    </cofactor>
</comment>
<proteinExistence type="predicted"/>
<feature type="domain" description="DDE Tnp4" evidence="4">
    <location>
        <begin position="101"/>
        <end position="242"/>
    </location>
</feature>
<accession>W2ZGI8</accession>
<protein>
    <recommendedName>
        <fullName evidence="4">DDE Tnp4 domain-containing protein</fullName>
    </recommendedName>
</protein>
<dbReference type="AlphaFoldDB" id="W2ZGI8"/>
<dbReference type="OrthoDB" id="125364at2759"/>
<evidence type="ECO:0000256" key="2">
    <source>
        <dbReference type="ARBA" id="ARBA00022723"/>
    </source>
</evidence>
<comment type="caution">
    <text evidence="5">The sequence shown here is derived from an EMBL/GenBank/DDBJ whole genome shotgun (WGS) entry which is preliminary data.</text>
</comment>
<feature type="non-terminal residue" evidence="5">
    <location>
        <position position="1"/>
    </location>
</feature>
<gene>
    <name evidence="5" type="ORF">F442_07279</name>
</gene>
<keyword evidence="2" id="KW-0479">Metal-binding</keyword>
<dbReference type="EMBL" id="ANIY01001506">
    <property type="protein sequence ID" value="ETP46482.1"/>
    <property type="molecule type" value="Genomic_DNA"/>
</dbReference>